<reference evidence="2 3" key="1">
    <citation type="submission" date="2019-08" db="EMBL/GenBank/DDBJ databases">
        <title>A chromosome-level genome assembly, high-density linkage maps, and genome scans reveal the genomic architecture of hybrid incompatibilities underlying speciation via character displacement in darters (Percidae: Etheostominae).</title>
        <authorList>
            <person name="Moran R.L."/>
            <person name="Catchen J.M."/>
            <person name="Fuller R.C."/>
        </authorList>
    </citation>
    <scope>NUCLEOTIDE SEQUENCE [LARGE SCALE GENOMIC DNA]</scope>
    <source>
        <strain evidence="2">EspeVRDwgs_2016</strain>
        <tissue evidence="2">Muscle</tissue>
    </source>
</reference>
<feature type="signal peptide" evidence="1">
    <location>
        <begin position="1"/>
        <end position="25"/>
    </location>
</feature>
<evidence type="ECO:0008006" key="4">
    <source>
        <dbReference type="Google" id="ProtNLM"/>
    </source>
</evidence>
<evidence type="ECO:0000313" key="2">
    <source>
        <dbReference type="EMBL" id="KAA8577389.1"/>
    </source>
</evidence>
<dbReference type="AlphaFoldDB" id="A0A5J5CA89"/>
<protein>
    <recommendedName>
        <fullName evidence="4">Thyroglobulin type-1 domain-containing protein</fullName>
    </recommendedName>
</protein>
<sequence>MTSLERGRLLPLAVFFFLSIVPVVAEVVNSVSTVTSFFFVEPRLGSRAFGGRRHCGPGEIQTHLPDLQEPETVCDALRHPEQDPCFCLQLGKYGDVHQMHPGKYCINSNDAKEAS</sequence>
<comment type="caution">
    <text evidence="2">The sequence shown here is derived from an EMBL/GenBank/DDBJ whole genome shotgun (WGS) entry which is preliminary data.</text>
</comment>
<organism evidence="2 3">
    <name type="scientific">Etheostoma spectabile</name>
    <name type="common">orangethroat darter</name>
    <dbReference type="NCBI Taxonomy" id="54343"/>
    <lineage>
        <taxon>Eukaryota</taxon>
        <taxon>Metazoa</taxon>
        <taxon>Chordata</taxon>
        <taxon>Craniata</taxon>
        <taxon>Vertebrata</taxon>
        <taxon>Euteleostomi</taxon>
        <taxon>Actinopterygii</taxon>
        <taxon>Neopterygii</taxon>
        <taxon>Teleostei</taxon>
        <taxon>Neoteleostei</taxon>
        <taxon>Acanthomorphata</taxon>
        <taxon>Eupercaria</taxon>
        <taxon>Perciformes</taxon>
        <taxon>Percoidei</taxon>
        <taxon>Percidae</taxon>
        <taxon>Etheostomatinae</taxon>
        <taxon>Etheostoma</taxon>
    </lineage>
</organism>
<gene>
    <name evidence="2" type="ORF">FQN60_010606</name>
</gene>
<name>A0A5J5CA89_9PERO</name>
<feature type="chain" id="PRO_5023816719" description="Thyroglobulin type-1 domain-containing protein" evidence="1">
    <location>
        <begin position="26"/>
        <end position="115"/>
    </location>
</feature>
<proteinExistence type="predicted"/>
<accession>A0A5J5CA89</accession>
<evidence type="ECO:0000256" key="1">
    <source>
        <dbReference type="SAM" id="SignalP"/>
    </source>
</evidence>
<dbReference type="EMBL" id="VOFY01002920">
    <property type="protein sequence ID" value="KAA8577389.1"/>
    <property type="molecule type" value="Genomic_DNA"/>
</dbReference>
<dbReference type="Proteomes" id="UP000327493">
    <property type="component" value="Unassembled WGS sequence"/>
</dbReference>
<evidence type="ECO:0000313" key="3">
    <source>
        <dbReference type="Proteomes" id="UP000327493"/>
    </source>
</evidence>
<keyword evidence="1" id="KW-0732">Signal</keyword>
<keyword evidence="3" id="KW-1185">Reference proteome</keyword>